<feature type="compositionally biased region" description="Basic residues" evidence="1">
    <location>
        <begin position="64"/>
        <end position="79"/>
    </location>
</feature>
<organism evidence="2 3">
    <name type="scientific">Linum trigynum</name>
    <dbReference type="NCBI Taxonomy" id="586398"/>
    <lineage>
        <taxon>Eukaryota</taxon>
        <taxon>Viridiplantae</taxon>
        <taxon>Streptophyta</taxon>
        <taxon>Embryophyta</taxon>
        <taxon>Tracheophyta</taxon>
        <taxon>Spermatophyta</taxon>
        <taxon>Magnoliopsida</taxon>
        <taxon>eudicotyledons</taxon>
        <taxon>Gunneridae</taxon>
        <taxon>Pentapetalae</taxon>
        <taxon>rosids</taxon>
        <taxon>fabids</taxon>
        <taxon>Malpighiales</taxon>
        <taxon>Linaceae</taxon>
        <taxon>Linum</taxon>
    </lineage>
</organism>
<reference evidence="2 3" key="1">
    <citation type="submission" date="2024-04" db="EMBL/GenBank/DDBJ databases">
        <authorList>
            <person name="Fracassetti M."/>
        </authorList>
    </citation>
    <scope>NUCLEOTIDE SEQUENCE [LARGE SCALE GENOMIC DNA]</scope>
</reference>
<protein>
    <submittedName>
        <fullName evidence="2">Uncharacterized protein</fullName>
    </submittedName>
</protein>
<gene>
    <name evidence="2" type="ORF">LTRI10_LOCUS33294</name>
</gene>
<dbReference type="Proteomes" id="UP001497516">
    <property type="component" value="Chromosome 6"/>
</dbReference>
<evidence type="ECO:0000256" key="1">
    <source>
        <dbReference type="SAM" id="MobiDB-lite"/>
    </source>
</evidence>
<feature type="region of interest" description="Disordered" evidence="1">
    <location>
        <begin position="54"/>
        <end position="79"/>
    </location>
</feature>
<evidence type="ECO:0000313" key="3">
    <source>
        <dbReference type="Proteomes" id="UP001497516"/>
    </source>
</evidence>
<evidence type="ECO:0000313" key="2">
    <source>
        <dbReference type="EMBL" id="CAL1392667.1"/>
    </source>
</evidence>
<proteinExistence type="predicted"/>
<keyword evidence="3" id="KW-1185">Reference proteome</keyword>
<accession>A0AAV2F3R2</accession>
<dbReference type="AlphaFoldDB" id="A0AAV2F3R2"/>
<name>A0AAV2F3R2_9ROSI</name>
<dbReference type="EMBL" id="OZ034819">
    <property type="protein sequence ID" value="CAL1392667.1"/>
    <property type="molecule type" value="Genomic_DNA"/>
</dbReference>
<sequence>MHRGLLAKAIADWGEIAFRQRECRLLQSPARKNRTPPSSCEMCVRTEKMDQPRIAEQSFLLQPARRKRNPRRRLRLQGD</sequence>